<feature type="compositionally biased region" description="Basic and acidic residues" evidence="1">
    <location>
        <begin position="51"/>
        <end position="64"/>
    </location>
</feature>
<organism evidence="2 3">
    <name type="scientific">Protopolystoma xenopodis</name>
    <dbReference type="NCBI Taxonomy" id="117903"/>
    <lineage>
        <taxon>Eukaryota</taxon>
        <taxon>Metazoa</taxon>
        <taxon>Spiralia</taxon>
        <taxon>Lophotrochozoa</taxon>
        <taxon>Platyhelminthes</taxon>
        <taxon>Monogenea</taxon>
        <taxon>Polyopisthocotylea</taxon>
        <taxon>Polystomatidea</taxon>
        <taxon>Polystomatidae</taxon>
        <taxon>Protopolystoma</taxon>
    </lineage>
</organism>
<evidence type="ECO:0000256" key="1">
    <source>
        <dbReference type="SAM" id="MobiDB-lite"/>
    </source>
</evidence>
<sequence>MSLFLVSPLRKQRTTVSPAHGDLQRGVFTETQLPTEVQRARPTGHGAGLDGHSDWVKGESECGGKDTWSGSQRSLPNRHISSSFGHPDREATRFGISASCKGAEGRTFLCMEPFCWLPHFHPMTQLGRIRDTRKPASKSPSKSAGQEKMIPSRK</sequence>
<evidence type="ECO:0000313" key="3">
    <source>
        <dbReference type="Proteomes" id="UP000784294"/>
    </source>
</evidence>
<keyword evidence="3" id="KW-1185">Reference proteome</keyword>
<gene>
    <name evidence="2" type="ORF">PXEA_LOCUS25168</name>
</gene>
<feature type="compositionally biased region" description="Polar residues" evidence="1">
    <location>
        <begin position="68"/>
        <end position="84"/>
    </location>
</feature>
<reference evidence="2" key="1">
    <citation type="submission" date="2018-11" db="EMBL/GenBank/DDBJ databases">
        <authorList>
            <consortium name="Pathogen Informatics"/>
        </authorList>
    </citation>
    <scope>NUCLEOTIDE SEQUENCE</scope>
</reference>
<name>A0A3S5AAC8_9PLAT</name>
<dbReference type="Proteomes" id="UP000784294">
    <property type="component" value="Unassembled WGS sequence"/>
</dbReference>
<feature type="region of interest" description="Disordered" evidence="1">
    <location>
        <begin position="130"/>
        <end position="154"/>
    </location>
</feature>
<proteinExistence type="predicted"/>
<dbReference type="EMBL" id="CAAALY010125720">
    <property type="protein sequence ID" value="VEL31728.1"/>
    <property type="molecule type" value="Genomic_DNA"/>
</dbReference>
<evidence type="ECO:0000313" key="2">
    <source>
        <dbReference type="EMBL" id="VEL31728.1"/>
    </source>
</evidence>
<dbReference type="AlphaFoldDB" id="A0A3S5AAC8"/>
<protein>
    <submittedName>
        <fullName evidence="2">Uncharacterized protein</fullName>
    </submittedName>
</protein>
<feature type="region of interest" description="Disordered" evidence="1">
    <location>
        <begin position="40"/>
        <end position="87"/>
    </location>
</feature>
<accession>A0A3S5AAC8</accession>
<comment type="caution">
    <text evidence="2">The sequence shown here is derived from an EMBL/GenBank/DDBJ whole genome shotgun (WGS) entry which is preliminary data.</text>
</comment>